<dbReference type="EMBL" id="UGUY01000001">
    <property type="protein sequence ID" value="SUD70127.1"/>
    <property type="molecule type" value="Genomic_DNA"/>
</dbReference>
<keyword evidence="1" id="KW-0732">Signal</keyword>
<protein>
    <recommendedName>
        <fullName evidence="4">Phage infection protein</fullName>
    </recommendedName>
</protein>
<accession>A0A379KS37</accession>
<sequence length="80" mass="8167">MNRLLLPFACSALLATVPNAFADTNGATSGTAAYEAREQLDSQREQLSGVSDVAKGATDANAFVDAPVDTADAPALVSQP</sequence>
<gene>
    <name evidence="2" type="ORF">NCTC7914_04277</name>
</gene>
<evidence type="ECO:0000313" key="2">
    <source>
        <dbReference type="EMBL" id="SUD70127.1"/>
    </source>
</evidence>
<evidence type="ECO:0008006" key="4">
    <source>
        <dbReference type="Google" id="ProtNLM"/>
    </source>
</evidence>
<dbReference type="RefSeq" id="WP_115275108.1">
    <property type="nucleotide sequence ID" value="NZ_JABTYF010000003.1"/>
</dbReference>
<evidence type="ECO:0000256" key="1">
    <source>
        <dbReference type="SAM" id="SignalP"/>
    </source>
</evidence>
<evidence type="ECO:0000313" key="3">
    <source>
        <dbReference type="Proteomes" id="UP000254602"/>
    </source>
</evidence>
<proteinExistence type="predicted"/>
<dbReference type="Proteomes" id="UP000254602">
    <property type="component" value="Unassembled WGS sequence"/>
</dbReference>
<feature type="chain" id="PRO_5016796456" description="Phage infection protein" evidence="1">
    <location>
        <begin position="23"/>
        <end position="80"/>
    </location>
</feature>
<feature type="signal peptide" evidence="1">
    <location>
        <begin position="1"/>
        <end position="22"/>
    </location>
</feature>
<dbReference type="AlphaFoldDB" id="A0A379KS37"/>
<organism evidence="2 3">
    <name type="scientific">Pseudomonas putida</name>
    <name type="common">Arthrobacter siderocapsulatus</name>
    <dbReference type="NCBI Taxonomy" id="303"/>
    <lineage>
        <taxon>Bacteria</taxon>
        <taxon>Pseudomonadati</taxon>
        <taxon>Pseudomonadota</taxon>
        <taxon>Gammaproteobacteria</taxon>
        <taxon>Pseudomonadales</taxon>
        <taxon>Pseudomonadaceae</taxon>
        <taxon>Pseudomonas</taxon>
    </lineage>
</organism>
<reference evidence="2 3" key="1">
    <citation type="submission" date="2018-06" db="EMBL/GenBank/DDBJ databases">
        <authorList>
            <consortium name="Pathogen Informatics"/>
            <person name="Doyle S."/>
        </authorList>
    </citation>
    <scope>NUCLEOTIDE SEQUENCE [LARGE SCALE GENOMIC DNA]</scope>
    <source>
        <strain evidence="2 3">NCTC7914</strain>
    </source>
</reference>
<name>A0A379KS37_PSEPU</name>